<dbReference type="PANTHER" id="PTHR39206">
    <property type="entry name" value="SLL8004 PROTEIN"/>
    <property type="match status" value="1"/>
</dbReference>
<dbReference type="STRING" id="330214.NIDE1693"/>
<protein>
    <recommendedName>
        <fullName evidence="3">UDP-N-acetylglucosamine kinase</fullName>
    </recommendedName>
</protein>
<evidence type="ECO:0008006" key="3">
    <source>
        <dbReference type="Google" id="ProtNLM"/>
    </source>
</evidence>
<dbReference type="AlphaFoldDB" id="D8PDW8"/>
<dbReference type="Proteomes" id="UP000001660">
    <property type="component" value="Chromosome"/>
</dbReference>
<organism evidence="1 2">
    <name type="scientific">Nitrospira defluvii</name>
    <dbReference type="NCBI Taxonomy" id="330214"/>
    <lineage>
        <taxon>Bacteria</taxon>
        <taxon>Pseudomonadati</taxon>
        <taxon>Nitrospirota</taxon>
        <taxon>Nitrospiria</taxon>
        <taxon>Nitrospirales</taxon>
        <taxon>Nitrospiraceae</taxon>
        <taxon>Nitrospira</taxon>
    </lineage>
</organism>
<dbReference type="HOGENOM" id="CLU_2567501_0_0_0"/>
<proteinExistence type="predicted"/>
<dbReference type="eggNOG" id="COG4185">
    <property type="taxonomic scope" value="Bacteria"/>
</dbReference>
<gene>
    <name evidence="1" type="ORF">NIDE1693</name>
</gene>
<sequence length="81" mass="8731">MIAGPNGDGKTTFAREFLPREGGVIHFVNADLIASGLSPLKPELAARQGGRLLLMELNRLASARADFAFETTLSGRTYLKL</sequence>
<evidence type="ECO:0000313" key="1">
    <source>
        <dbReference type="EMBL" id="CBK41427.1"/>
    </source>
</evidence>
<dbReference type="KEGG" id="nde:NIDE1693"/>
<dbReference type="Gene3D" id="3.40.50.300">
    <property type="entry name" value="P-loop containing nucleotide triphosphate hydrolases"/>
    <property type="match status" value="1"/>
</dbReference>
<dbReference type="InterPro" id="IPR027417">
    <property type="entry name" value="P-loop_NTPase"/>
</dbReference>
<dbReference type="EMBL" id="FP929003">
    <property type="protein sequence ID" value="CBK41427.1"/>
    <property type="molecule type" value="Genomic_DNA"/>
</dbReference>
<accession>D8PDW8</accession>
<keyword evidence="2" id="KW-1185">Reference proteome</keyword>
<dbReference type="PANTHER" id="PTHR39206:SF1">
    <property type="entry name" value="SLL8004 PROTEIN"/>
    <property type="match status" value="1"/>
</dbReference>
<evidence type="ECO:0000313" key="2">
    <source>
        <dbReference type="Proteomes" id="UP000001660"/>
    </source>
</evidence>
<name>D8PDW8_9BACT</name>
<reference evidence="1 2" key="1">
    <citation type="journal article" date="2010" name="Proc. Natl. Acad. Sci. U.S.A.">
        <title>A Nitrospira metagenome illuminates the physiology and evolution of globally important nitrite-oxidizing bacteria.</title>
        <authorList>
            <person name="Lucker S."/>
            <person name="Wagner M."/>
            <person name="Maixner F."/>
            <person name="Pelletier E."/>
            <person name="Koch H."/>
            <person name="Vacherie B."/>
            <person name="Rattei T."/>
            <person name="Sinninghe Damste J."/>
            <person name="Spieck E."/>
            <person name="Le Paslier D."/>
            <person name="Daims H."/>
        </authorList>
    </citation>
    <scope>NUCLEOTIDE SEQUENCE [LARGE SCALE GENOMIC DNA]</scope>
</reference>